<keyword evidence="1" id="KW-0812">Transmembrane</keyword>
<evidence type="ECO:0000313" key="5">
    <source>
        <dbReference type="Proteomes" id="UP000292933"/>
    </source>
</evidence>
<reference evidence="3 5" key="2">
    <citation type="submission" date="2018-12" db="EMBL/GenBank/DDBJ databases">
        <title>Unveiling genomic diversity among members of the Bifidobacterium pseudolongum species, a widely distributed gut commensal of the animal kingdom.</title>
        <authorList>
            <person name="Lugli G.A."/>
            <person name="Duranti S."/>
            <person name="Albert K."/>
            <person name="Mancabelli L."/>
            <person name="Napoli S."/>
            <person name="Viappiani A."/>
            <person name="Anzalone R."/>
            <person name="Longhi G."/>
            <person name="Milani C."/>
            <person name="Turroni F."/>
            <person name="Alessandri G."/>
            <person name="Sela D.A."/>
            <person name="Van Sinderen D."/>
            <person name="Ventura M."/>
        </authorList>
    </citation>
    <scope>NUCLEOTIDE SEQUENCE [LARGE SCALE GENOMIC DNA]</scope>
    <source>
        <strain evidence="3 5">1780B</strain>
    </source>
</reference>
<feature type="transmembrane region" description="Helical" evidence="1">
    <location>
        <begin position="64"/>
        <end position="81"/>
    </location>
</feature>
<feature type="transmembrane region" description="Helical" evidence="1">
    <location>
        <begin position="164"/>
        <end position="186"/>
    </location>
</feature>
<keyword evidence="1" id="KW-1133">Transmembrane helix</keyword>
<feature type="transmembrane region" description="Helical" evidence="1">
    <location>
        <begin position="87"/>
        <end position="102"/>
    </location>
</feature>
<gene>
    <name evidence="2" type="ORF">CQR56_1683</name>
    <name evidence="3" type="ORF">PG1780B_0416</name>
</gene>
<protein>
    <submittedName>
        <fullName evidence="2 3">Integral membrane protein</fullName>
    </submittedName>
</protein>
<evidence type="ECO:0000256" key="1">
    <source>
        <dbReference type="SAM" id="Phobius"/>
    </source>
</evidence>
<dbReference type="EMBL" id="RYVC01000005">
    <property type="protein sequence ID" value="RYQ47639.1"/>
    <property type="molecule type" value="Genomic_DNA"/>
</dbReference>
<dbReference type="RefSeq" id="WP_101393905.1">
    <property type="nucleotide sequence ID" value="NZ_PCHB01000022.1"/>
</dbReference>
<reference evidence="2 4" key="1">
    <citation type="submission" date="2017-10" db="EMBL/GenBank/DDBJ databases">
        <title>Bifidobacterium genomics.</title>
        <authorList>
            <person name="Lugli G.A."/>
            <person name="Milani C."/>
            <person name="Mancabelli L."/>
        </authorList>
    </citation>
    <scope>NUCLEOTIDE SEQUENCE [LARGE SCALE GENOMIC DNA]</scope>
    <source>
        <strain evidence="2 4">1744B</strain>
    </source>
</reference>
<name>A0A2N3QQV8_9BIFI</name>
<dbReference type="InterPro" id="IPR011733">
    <property type="entry name" value="CHP02185_IM"/>
</dbReference>
<organism evidence="2 4">
    <name type="scientific">Bifidobacterium pseudolongum subsp. globosum</name>
    <dbReference type="NCBI Taxonomy" id="1690"/>
    <lineage>
        <taxon>Bacteria</taxon>
        <taxon>Bacillati</taxon>
        <taxon>Actinomycetota</taxon>
        <taxon>Actinomycetes</taxon>
        <taxon>Bifidobacteriales</taxon>
        <taxon>Bifidobacteriaceae</taxon>
        <taxon>Bifidobacterium</taxon>
    </lineage>
</organism>
<keyword evidence="1" id="KW-0472">Membrane</keyword>
<feature type="transmembrane region" description="Helical" evidence="1">
    <location>
        <begin position="39"/>
        <end position="57"/>
    </location>
</feature>
<dbReference type="NCBIfam" id="TIGR02185">
    <property type="entry name" value="Trep_Strep"/>
    <property type="match status" value="1"/>
</dbReference>
<dbReference type="Proteomes" id="UP000233783">
    <property type="component" value="Unassembled WGS sequence"/>
</dbReference>
<evidence type="ECO:0000313" key="4">
    <source>
        <dbReference type="Proteomes" id="UP000233783"/>
    </source>
</evidence>
<evidence type="ECO:0000313" key="2">
    <source>
        <dbReference type="EMBL" id="PKU94132.1"/>
    </source>
</evidence>
<feature type="transmembrane region" description="Helical" evidence="1">
    <location>
        <begin position="12"/>
        <end position="33"/>
    </location>
</feature>
<sequence>MDKKKLEARDFITIGIFTAILWVVQLVIMYLGYLSPFVVAGYAVLIPIVTGIPMMLYYARIEKFGMLTITSVIVAALLFIFGMGLTGAPICIAAGLFADLIAKSGNYKSKTKTFISYGVFCLWVSASYLPLVITADSYKQSLLEAGYDTGFTDTLFTIVTPKTYPLIILCCFVCGVIGAFIGKAVAKKNFEKAGII</sequence>
<dbReference type="Proteomes" id="UP000292933">
    <property type="component" value="Unassembled WGS sequence"/>
</dbReference>
<comment type="caution">
    <text evidence="2">The sequence shown here is derived from an EMBL/GenBank/DDBJ whole genome shotgun (WGS) entry which is preliminary data.</text>
</comment>
<evidence type="ECO:0000313" key="3">
    <source>
        <dbReference type="EMBL" id="RYQ47639.1"/>
    </source>
</evidence>
<dbReference type="Pfam" id="PF09605">
    <property type="entry name" value="Trep_Strep"/>
    <property type="match status" value="1"/>
</dbReference>
<feature type="transmembrane region" description="Helical" evidence="1">
    <location>
        <begin position="114"/>
        <end position="133"/>
    </location>
</feature>
<dbReference type="AlphaFoldDB" id="A0A2N3QQV8"/>
<accession>A0A2N3QQV8</accession>
<dbReference type="EMBL" id="PCHB01000022">
    <property type="protein sequence ID" value="PKU94132.1"/>
    <property type="molecule type" value="Genomic_DNA"/>
</dbReference>
<proteinExistence type="predicted"/>